<keyword evidence="1" id="KW-1133">Transmembrane helix</keyword>
<dbReference type="Pfam" id="PF00873">
    <property type="entry name" value="ACR_tran"/>
    <property type="match status" value="1"/>
</dbReference>
<dbReference type="Gene3D" id="3.30.70.1320">
    <property type="entry name" value="Multidrug efflux transporter AcrB pore domain like"/>
    <property type="match status" value="1"/>
</dbReference>
<sequence length="1077" mass="115873">MGVSGRIARYFVSSQMTPLLALVALLMGIFATLVTPREEEPQIDVTMADVFIAFPGASVQDVENLVATPAEQVLSRMSGVEHVYSMSQPGMAVVTVQFEVGVKYNDAVVRLYDSVHSNRDWLSPNLGVLEPVVKPRGIDDVPIVSLTFWTADPARSAFELQQVARAAEVDFKRVKGTRDVSTLGGPDHVLRVSMDSERMNAFAVTAQDIAAALRLGNARQTSGNLVAGNREVLVETGSYLESAADVRQLVVAVRGSAGERKPVFISDVADVEDGPDQPRRYVWFGNRDGEFPAVTVQVSKKPGVNAADVASAVIARAESLKGTLIPAGIEVTTTRNYGQTATDKAQKLIGKLVFATAFVVVLVFFALGRREALIVGVAVSLTLAATLFASWAWGFTLNRVSLFALIFSIGILVDDAIVVVENIHRWQALQPGKPLLDIIPLAVDEVGGPTILATFTVIAALLPMAFVTGLMGPYMSPIPINSSLGMFISLAVAFVVTPWLAARLLAKTAHADADAGDGSHGGTGESRSQGRLDRLFRRLLTPFLDVRKGGAARRWLLLAIVLLIVGSVALAAVQLVVLKMLPFDNKSEFQVVLDMPVGTPLEETARVLHELGAAIGKVPEVSNYQAYAGTASPINFNGLVRQYYLRAAPELGDLQVNLVDHQQRARKSHEIAISVREAIEAIGKRAGGNAKVVEVPPGPPVLSPIVAEVYGPDYRGQRAVAKEVRKVLEATPDLVAIDDSVNAGGQRSVLHVLQNKAALLGVAQSDIVEVTRMAIAGNDVTPVHNTGSKYEIPVRLTLPAEQRSSLDALLKLRVRSRDGQLVPVSELVEVRELGREQAIYHKNLLPVVYVVADMGGKLDSPLYGMFAARSEIVGRALDGVDHAAGTLDEWFITQPTAPDASYSIKWDGEWQVTYETFRDMGIAYGVGLILIYLLVVAHFKSYLVPLIIMAPIPLTIIGVMPGHALLGSQYTATSMIGMIALAGIIVRNSILLVDFIRQQIGEGMELREAIVQSAAVRAKPIALTGLAAMLGAMFILDDPIFNGLAISLIFGIFVSTLLTLVVIPVLYYAAFRKENQT</sequence>
<dbReference type="Gene3D" id="1.20.1640.10">
    <property type="entry name" value="Multidrug efflux transporter AcrB transmembrane domain"/>
    <property type="match status" value="2"/>
</dbReference>
<feature type="transmembrane region" description="Helical" evidence="1">
    <location>
        <begin position="451"/>
        <end position="472"/>
    </location>
</feature>
<feature type="transmembrane region" description="Helical" evidence="1">
    <location>
        <begin position="374"/>
        <end position="394"/>
    </location>
</feature>
<gene>
    <name evidence="2" type="primary">mdtB</name>
    <name evidence="2" type="ORF">AW11_00104</name>
</gene>
<dbReference type="EMBL" id="JEMY01000001">
    <property type="protein sequence ID" value="EXI91293.1"/>
    <property type="molecule type" value="Genomic_DNA"/>
</dbReference>
<evidence type="ECO:0000313" key="2">
    <source>
        <dbReference type="EMBL" id="EXI91293.1"/>
    </source>
</evidence>
<dbReference type="PANTHER" id="PTHR32063:SF16">
    <property type="entry name" value="CATION EFFLUX SYSTEM (ACRB_ACRD_ACRF FAMILY)"/>
    <property type="match status" value="1"/>
</dbReference>
<dbReference type="PANTHER" id="PTHR32063">
    <property type="match status" value="1"/>
</dbReference>
<dbReference type="PRINTS" id="PR00702">
    <property type="entry name" value="ACRIFLAVINRP"/>
</dbReference>
<feature type="transmembrane region" description="Helical" evidence="1">
    <location>
        <begin position="921"/>
        <end position="939"/>
    </location>
</feature>
<feature type="transmembrane region" description="Helical" evidence="1">
    <location>
        <begin position="946"/>
        <end position="966"/>
    </location>
</feature>
<dbReference type="InterPro" id="IPR027463">
    <property type="entry name" value="AcrB_DN_DC_subdom"/>
</dbReference>
<dbReference type="Gene3D" id="3.30.70.1430">
    <property type="entry name" value="Multidrug efflux transporter AcrB pore domain"/>
    <property type="match status" value="2"/>
</dbReference>
<keyword evidence="1" id="KW-0472">Membrane</keyword>
<name>A0A011P8K0_ACCRE</name>
<evidence type="ECO:0000256" key="1">
    <source>
        <dbReference type="SAM" id="Phobius"/>
    </source>
</evidence>
<feature type="transmembrane region" description="Helical" evidence="1">
    <location>
        <begin position="1048"/>
        <end position="1071"/>
    </location>
</feature>
<feature type="transmembrane region" description="Helical" evidence="1">
    <location>
        <begin position="972"/>
        <end position="993"/>
    </location>
</feature>
<reference evidence="2" key="1">
    <citation type="submission" date="2014-02" db="EMBL/GenBank/DDBJ databases">
        <title>Expanding our view of genomic diversity in Candidatus Accumulibacter clades.</title>
        <authorList>
            <person name="Skennerton C.T."/>
            <person name="Barr J.J."/>
            <person name="Slater F.R."/>
            <person name="Bond P.L."/>
            <person name="Tyson G.W."/>
        </authorList>
    </citation>
    <scope>NUCLEOTIDE SEQUENCE [LARGE SCALE GENOMIC DNA]</scope>
</reference>
<feature type="transmembrane region" description="Helical" evidence="1">
    <location>
        <begin position="348"/>
        <end position="367"/>
    </location>
</feature>
<dbReference type="SUPFAM" id="SSF82693">
    <property type="entry name" value="Multidrug efflux transporter AcrB pore domain, PN1, PN2, PC1 and PC2 subdomains"/>
    <property type="match status" value="3"/>
</dbReference>
<dbReference type="STRING" id="1454004.AW11_00104"/>
<dbReference type="SUPFAM" id="SSF82866">
    <property type="entry name" value="Multidrug efflux transporter AcrB transmembrane domain"/>
    <property type="match status" value="2"/>
</dbReference>
<organism evidence="2 3">
    <name type="scientific">Accumulibacter regalis</name>
    <dbReference type="NCBI Taxonomy" id="522306"/>
    <lineage>
        <taxon>Bacteria</taxon>
        <taxon>Pseudomonadati</taxon>
        <taxon>Pseudomonadota</taxon>
        <taxon>Betaproteobacteria</taxon>
        <taxon>Candidatus Accumulibacter</taxon>
    </lineage>
</organism>
<accession>A0A011P8K0</accession>
<dbReference type="Gene3D" id="3.30.2090.10">
    <property type="entry name" value="Multidrug efflux transporter AcrB TolC docking domain, DN and DC subdomains"/>
    <property type="match status" value="2"/>
</dbReference>
<evidence type="ECO:0000313" key="3">
    <source>
        <dbReference type="Proteomes" id="UP000022141"/>
    </source>
</evidence>
<dbReference type="AlphaFoldDB" id="A0A011P8K0"/>
<dbReference type="eggNOG" id="COG0841">
    <property type="taxonomic scope" value="Bacteria"/>
</dbReference>
<dbReference type="Gene3D" id="3.30.70.1440">
    <property type="entry name" value="Multidrug efflux transporter AcrB pore domain"/>
    <property type="match status" value="1"/>
</dbReference>
<comment type="caution">
    <text evidence="2">The sequence shown here is derived from an EMBL/GenBank/DDBJ whole genome shotgun (WGS) entry which is preliminary data.</text>
</comment>
<keyword evidence="1" id="KW-0812">Transmembrane</keyword>
<dbReference type="PATRIC" id="fig|1454004.3.peg.107"/>
<dbReference type="GO" id="GO:0005886">
    <property type="term" value="C:plasma membrane"/>
    <property type="evidence" value="ECO:0007669"/>
    <property type="project" value="TreeGrafter"/>
</dbReference>
<feature type="transmembrane region" description="Helical" evidence="1">
    <location>
        <begin position="1014"/>
        <end position="1036"/>
    </location>
</feature>
<protein>
    <submittedName>
        <fullName evidence="2">Multidrug transporter MdtB</fullName>
    </submittedName>
</protein>
<dbReference type="Proteomes" id="UP000022141">
    <property type="component" value="Unassembled WGS sequence"/>
</dbReference>
<dbReference type="GO" id="GO:0042910">
    <property type="term" value="F:xenobiotic transmembrane transporter activity"/>
    <property type="evidence" value="ECO:0007669"/>
    <property type="project" value="TreeGrafter"/>
</dbReference>
<feature type="transmembrane region" description="Helical" evidence="1">
    <location>
        <begin position="555"/>
        <end position="577"/>
    </location>
</feature>
<feature type="transmembrane region" description="Helical" evidence="1">
    <location>
        <begin position="484"/>
        <end position="502"/>
    </location>
</feature>
<dbReference type="SUPFAM" id="SSF82714">
    <property type="entry name" value="Multidrug efflux transporter AcrB TolC docking domain, DN and DC subdomains"/>
    <property type="match status" value="2"/>
</dbReference>
<dbReference type="InterPro" id="IPR001036">
    <property type="entry name" value="Acrflvin-R"/>
</dbReference>
<feature type="transmembrane region" description="Helical" evidence="1">
    <location>
        <begin position="400"/>
        <end position="420"/>
    </location>
</feature>
<keyword evidence="3" id="KW-1185">Reference proteome</keyword>
<proteinExistence type="predicted"/>